<evidence type="ECO:0000256" key="1">
    <source>
        <dbReference type="SAM" id="Phobius"/>
    </source>
</evidence>
<keyword evidence="1" id="KW-1133">Transmembrane helix</keyword>
<gene>
    <name evidence="2" type="ORF">DFQ50_105128</name>
</gene>
<evidence type="ECO:0000313" key="3">
    <source>
        <dbReference type="Proteomes" id="UP000253201"/>
    </source>
</evidence>
<sequence>MPREVFLKALPLKIKCIIMIFCLFLCFFSVDTAQRYNHLIELIIKENTFYTLEIMPSSRFQEQENVYLNIYKTRWRWVLGISCISERIEDIENNSTIFNHWSINNINSQSITVANQGKQVIVPLVQCY</sequence>
<organism evidence="2 3">
    <name type="scientific">Pseudocitrobacter faecalis</name>
    <dbReference type="NCBI Taxonomy" id="1398493"/>
    <lineage>
        <taxon>Bacteria</taxon>
        <taxon>Pseudomonadati</taxon>
        <taxon>Pseudomonadota</taxon>
        <taxon>Gammaproteobacteria</taxon>
        <taxon>Enterobacterales</taxon>
        <taxon>Enterobacteriaceae</taxon>
        <taxon>Pseudocitrobacter</taxon>
    </lineage>
</organism>
<protein>
    <submittedName>
        <fullName evidence="2">Uncharacterized protein</fullName>
    </submittedName>
</protein>
<name>A0ABX9FZI8_9ENTR</name>
<comment type="caution">
    <text evidence="2">The sequence shown here is derived from an EMBL/GenBank/DDBJ whole genome shotgun (WGS) entry which is preliminary data.</text>
</comment>
<evidence type="ECO:0000313" key="2">
    <source>
        <dbReference type="EMBL" id="RBP10815.1"/>
    </source>
</evidence>
<dbReference type="Proteomes" id="UP000253201">
    <property type="component" value="Unassembled WGS sequence"/>
</dbReference>
<keyword evidence="1" id="KW-0472">Membrane</keyword>
<feature type="transmembrane region" description="Helical" evidence="1">
    <location>
        <begin position="12"/>
        <end position="30"/>
    </location>
</feature>
<keyword evidence="1" id="KW-0812">Transmembrane</keyword>
<reference evidence="2 3" key="1">
    <citation type="submission" date="2018-06" db="EMBL/GenBank/DDBJ databases">
        <title>Genomic Encyclopedia of Type Strains, Phase IV (KMG-IV): sequencing the most valuable type-strain genomes for metagenomic binning, comparative biology and taxonomic classification.</title>
        <authorList>
            <person name="Goeker M."/>
        </authorList>
    </citation>
    <scope>NUCLEOTIDE SEQUENCE [LARGE SCALE GENOMIC DNA]</scope>
    <source>
        <strain evidence="2 3">DSM 27453</strain>
    </source>
</reference>
<accession>A0ABX9FZI8</accession>
<dbReference type="EMBL" id="QNRL01000005">
    <property type="protein sequence ID" value="RBP10815.1"/>
    <property type="molecule type" value="Genomic_DNA"/>
</dbReference>
<keyword evidence="3" id="KW-1185">Reference proteome</keyword>
<proteinExistence type="predicted"/>